<comment type="caution">
    <text evidence="2">The sequence shown here is derived from an EMBL/GenBank/DDBJ whole genome shotgun (WGS) entry which is preliminary data.</text>
</comment>
<dbReference type="RefSeq" id="WP_345106258.1">
    <property type="nucleotide sequence ID" value="NZ_BAABCV010000011.1"/>
</dbReference>
<protein>
    <submittedName>
        <fullName evidence="2">Uncharacterized protein</fullName>
    </submittedName>
</protein>
<accession>A0ABP7X1Y0</accession>
<feature type="compositionally biased region" description="Basic and acidic residues" evidence="1">
    <location>
        <begin position="84"/>
        <end position="102"/>
    </location>
</feature>
<evidence type="ECO:0000256" key="1">
    <source>
        <dbReference type="SAM" id="MobiDB-lite"/>
    </source>
</evidence>
<keyword evidence="3" id="KW-1185">Reference proteome</keyword>
<dbReference type="Proteomes" id="UP001500841">
    <property type="component" value="Unassembled WGS sequence"/>
</dbReference>
<sequence length="138" mass="15231">MLFEDNDLQSEKSRDAEQGQPNAYRVEDDDNKDEDDLTRFDDKRPISEGQPMGGQNFGSNNVTRAGNDPANPAKNSGNSNAYFKRTEPAEEHPEDNNFKPGEKAVYSEGTVDNDGESDDKPNIPGPGELPDQQKVGEE</sequence>
<dbReference type="EMBL" id="BAABCV010000011">
    <property type="protein sequence ID" value="GAA4102724.1"/>
    <property type="molecule type" value="Genomic_DNA"/>
</dbReference>
<gene>
    <name evidence="2" type="ORF">GCM10022392_29860</name>
</gene>
<feature type="compositionally biased region" description="Acidic residues" evidence="1">
    <location>
        <begin position="27"/>
        <end position="36"/>
    </location>
</feature>
<feature type="compositionally biased region" description="Basic and acidic residues" evidence="1">
    <location>
        <begin position="37"/>
        <end position="46"/>
    </location>
</feature>
<feature type="region of interest" description="Disordered" evidence="1">
    <location>
        <begin position="1"/>
        <end position="138"/>
    </location>
</feature>
<evidence type="ECO:0000313" key="3">
    <source>
        <dbReference type="Proteomes" id="UP001500841"/>
    </source>
</evidence>
<reference evidence="3" key="1">
    <citation type="journal article" date="2019" name="Int. J. Syst. Evol. Microbiol.">
        <title>The Global Catalogue of Microorganisms (GCM) 10K type strain sequencing project: providing services to taxonomists for standard genome sequencing and annotation.</title>
        <authorList>
            <consortium name="The Broad Institute Genomics Platform"/>
            <consortium name="The Broad Institute Genome Sequencing Center for Infectious Disease"/>
            <person name="Wu L."/>
            <person name="Ma J."/>
        </authorList>
    </citation>
    <scope>NUCLEOTIDE SEQUENCE [LARGE SCALE GENOMIC DNA]</scope>
    <source>
        <strain evidence="3">JCM 17085</strain>
    </source>
</reference>
<name>A0ABP7X1Y0_9SPHI</name>
<evidence type="ECO:0000313" key="2">
    <source>
        <dbReference type="EMBL" id="GAA4102724.1"/>
    </source>
</evidence>
<proteinExistence type="predicted"/>
<organism evidence="2 3">
    <name type="scientific">Mucilaginibacter panaciglaebae</name>
    <dbReference type="NCBI Taxonomy" id="502331"/>
    <lineage>
        <taxon>Bacteria</taxon>
        <taxon>Pseudomonadati</taxon>
        <taxon>Bacteroidota</taxon>
        <taxon>Sphingobacteriia</taxon>
        <taxon>Sphingobacteriales</taxon>
        <taxon>Sphingobacteriaceae</taxon>
        <taxon>Mucilaginibacter</taxon>
    </lineage>
</organism>